<dbReference type="PROSITE" id="PS50112">
    <property type="entry name" value="PAS"/>
    <property type="match status" value="2"/>
</dbReference>
<dbReference type="PROSITE" id="PS50885">
    <property type="entry name" value="HAMP"/>
    <property type="match status" value="1"/>
</dbReference>
<name>A0ABW2QHM0_9BURK</name>
<dbReference type="PANTHER" id="PTHR42878:SF7">
    <property type="entry name" value="SENSOR HISTIDINE KINASE GLRK"/>
    <property type="match status" value="1"/>
</dbReference>
<dbReference type="NCBIfam" id="TIGR00229">
    <property type="entry name" value="sensory_box"/>
    <property type="match status" value="2"/>
</dbReference>
<proteinExistence type="predicted"/>
<keyword evidence="10 14" id="KW-1133">Transmembrane helix</keyword>
<keyword evidence="7" id="KW-0547">Nucleotide-binding</keyword>
<keyword evidence="9" id="KW-0067">ATP-binding</keyword>
<evidence type="ECO:0000256" key="11">
    <source>
        <dbReference type="ARBA" id="ARBA00023012"/>
    </source>
</evidence>
<dbReference type="Gene3D" id="6.10.340.10">
    <property type="match status" value="1"/>
</dbReference>
<dbReference type="Proteomes" id="UP001596501">
    <property type="component" value="Unassembled WGS sequence"/>
</dbReference>
<dbReference type="PROSITE" id="PS50109">
    <property type="entry name" value="HIS_KIN"/>
    <property type="match status" value="1"/>
</dbReference>
<dbReference type="SMART" id="SM00086">
    <property type="entry name" value="PAC"/>
    <property type="match status" value="2"/>
</dbReference>
<dbReference type="InterPro" id="IPR003661">
    <property type="entry name" value="HisK_dim/P_dom"/>
</dbReference>
<dbReference type="RefSeq" id="WP_382221511.1">
    <property type="nucleotide sequence ID" value="NZ_JBHTCA010000004.1"/>
</dbReference>
<protein>
    <recommendedName>
        <fullName evidence="3">histidine kinase</fullName>
        <ecNumber evidence="3">2.7.13.3</ecNumber>
    </recommendedName>
</protein>
<feature type="domain" description="HAMP" evidence="18">
    <location>
        <begin position="313"/>
        <end position="365"/>
    </location>
</feature>
<evidence type="ECO:0000256" key="2">
    <source>
        <dbReference type="ARBA" id="ARBA00004141"/>
    </source>
</evidence>
<keyword evidence="13" id="KW-0175">Coiled coil</keyword>
<dbReference type="InterPro" id="IPR036890">
    <property type="entry name" value="HATPase_C_sf"/>
</dbReference>
<feature type="transmembrane region" description="Helical" evidence="14">
    <location>
        <begin position="12"/>
        <end position="36"/>
    </location>
</feature>
<evidence type="ECO:0000256" key="12">
    <source>
        <dbReference type="ARBA" id="ARBA00023136"/>
    </source>
</evidence>
<evidence type="ECO:0000259" key="18">
    <source>
        <dbReference type="PROSITE" id="PS50885"/>
    </source>
</evidence>
<accession>A0ABW2QHM0</accession>
<dbReference type="InterPro" id="IPR004358">
    <property type="entry name" value="Sig_transdc_His_kin-like_C"/>
</dbReference>
<evidence type="ECO:0000259" key="15">
    <source>
        <dbReference type="PROSITE" id="PS50109"/>
    </source>
</evidence>
<reference evidence="20" key="1">
    <citation type="journal article" date="2019" name="Int. J. Syst. Evol. Microbiol.">
        <title>The Global Catalogue of Microorganisms (GCM) 10K type strain sequencing project: providing services to taxonomists for standard genome sequencing and annotation.</title>
        <authorList>
            <consortium name="The Broad Institute Genomics Platform"/>
            <consortium name="The Broad Institute Genome Sequencing Center for Infectious Disease"/>
            <person name="Wu L."/>
            <person name="Ma J."/>
        </authorList>
    </citation>
    <scope>NUCLEOTIDE SEQUENCE [LARGE SCALE GENOMIC DNA]</scope>
    <source>
        <strain evidence="20">CGMCC 1.12371</strain>
    </source>
</reference>
<keyword evidence="4" id="KW-0597">Phosphoprotein</keyword>
<evidence type="ECO:0000259" key="16">
    <source>
        <dbReference type="PROSITE" id="PS50112"/>
    </source>
</evidence>
<keyword evidence="11" id="KW-0902">Two-component regulatory system</keyword>
<keyword evidence="12 14" id="KW-0472">Membrane</keyword>
<dbReference type="SMART" id="SM00387">
    <property type="entry name" value="HATPase_c"/>
    <property type="match status" value="1"/>
</dbReference>
<evidence type="ECO:0000256" key="6">
    <source>
        <dbReference type="ARBA" id="ARBA00022692"/>
    </source>
</evidence>
<comment type="catalytic activity">
    <reaction evidence="1">
        <text>ATP + protein L-histidine = ADP + protein N-phospho-L-histidine.</text>
        <dbReference type="EC" id="2.7.13.3"/>
    </reaction>
</comment>
<dbReference type="InterPro" id="IPR050351">
    <property type="entry name" value="BphY/WalK/GraS-like"/>
</dbReference>
<keyword evidence="6 14" id="KW-0812">Transmembrane</keyword>
<dbReference type="InterPro" id="IPR013656">
    <property type="entry name" value="PAS_4"/>
</dbReference>
<evidence type="ECO:0000259" key="17">
    <source>
        <dbReference type="PROSITE" id="PS50113"/>
    </source>
</evidence>
<evidence type="ECO:0000256" key="3">
    <source>
        <dbReference type="ARBA" id="ARBA00012438"/>
    </source>
</evidence>
<sequence>MSRFGGPWRLRTLLVGQFLVAMLVALVVLTLMMIFWRLPLAQQQTQDEQARVADLALANMEHGLDNTQALMSTLTGLTGLADSAGGPAAAIAADVFAVATRQLLLGDNLLDGVYLLDDTLTLRSALLRHGVVAQAGEWVGNDLSAVAVLRTAREQGTLQWSAQFLSPIQGRPVVAVAVPFAGGVLLGELSMDRLVSLTNRPNQRDGLLLLAVDNRGALVSAPNLQMVRERTNLMNLPLVQAALRGEQASGRFEFDGQPYQGTARLSHRLGWGLLVAYPESVAQASRDAAILIAVVTLSLALAVGVATAVWLTHRIERVVHGAMAFAHRIAAGQYDGAPQSSGIAELERLGTDLQQVAQAIAQREHQLADQDRRFRELVEHTADLVIELDRHGTVTYANPSAEQVLGQPGLPARGRAIVDLVEPDERAMVQEFVVVGGKLRRPTYRQDLRMLTAGGAVRDIAWSSSVDRNAEGGFEGFRCIGIDVTSQRAAEAAVRRSEERLRTILDSTPALAVQWFDTEGRVLEWNTASAALLGWSKDEAMGRRLEELIYSPQQQRDFMHMLAEVGRTGQPYGPYEGEVHDRAGRARWLLSTTIGVPGDVARGESPMIFVCLDVDISDRKRAEAALLDLNAQLEGRIEERTRSLSIANTELEQALQTVQLAQERLVASQDRLVQSEKLASLGSLVAGVAHELNTPIGNGRMAVSTLKERVGQFRRQIEQGLKRSDLEAFVSHVDTGGDIALRNLERASELLSSFKQVAVDQTSDQRRRFRLREVVDEIVLTLQPTFKRSAHELVCRVPDEIELDSYPGALGQVLTNLIQNAHIHGLDGIERGRIDIAAEVRASEVCLSVADNGHGIPEANRRHVFDPFYTTKLGHGGSGLGLPIVRNIVAGALGGHIDFRHPDAGGVVFEVVIPLTAPVAPATEAAAV</sequence>
<dbReference type="PRINTS" id="PR00344">
    <property type="entry name" value="BCTRLSENSOR"/>
</dbReference>
<dbReference type="PANTHER" id="PTHR42878">
    <property type="entry name" value="TWO-COMPONENT HISTIDINE KINASE"/>
    <property type="match status" value="1"/>
</dbReference>
<dbReference type="InterPro" id="IPR013767">
    <property type="entry name" value="PAS_fold"/>
</dbReference>
<comment type="subcellular location">
    <subcellularLocation>
        <location evidence="2">Membrane</location>
        <topology evidence="2">Multi-pass membrane protein</topology>
    </subcellularLocation>
</comment>
<dbReference type="CDD" id="cd00130">
    <property type="entry name" value="PAS"/>
    <property type="match status" value="2"/>
</dbReference>
<dbReference type="SUPFAM" id="SSF55785">
    <property type="entry name" value="PYP-like sensor domain (PAS domain)"/>
    <property type="match status" value="2"/>
</dbReference>
<dbReference type="InterPro" id="IPR000014">
    <property type="entry name" value="PAS"/>
</dbReference>
<evidence type="ECO:0000256" key="13">
    <source>
        <dbReference type="SAM" id="Coils"/>
    </source>
</evidence>
<dbReference type="Pfam" id="PF02518">
    <property type="entry name" value="HATPase_c"/>
    <property type="match status" value="1"/>
</dbReference>
<evidence type="ECO:0000313" key="20">
    <source>
        <dbReference type="Proteomes" id="UP001596501"/>
    </source>
</evidence>
<dbReference type="Pfam" id="PF08448">
    <property type="entry name" value="PAS_4"/>
    <property type="match status" value="1"/>
</dbReference>
<evidence type="ECO:0000256" key="1">
    <source>
        <dbReference type="ARBA" id="ARBA00000085"/>
    </source>
</evidence>
<keyword evidence="8" id="KW-0418">Kinase</keyword>
<feature type="domain" description="Histidine kinase" evidence="15">
    <location>
        <begin position="687"/>
        <end position="917"/>
    </location>
</feature>
<keyword evidence="20" id="KW-1185">Reference proteome</keyword>
<evidence type="ECO:0000256" key="7">
    <source>
        <dbReference type="ARBA" id="ARBA00022741"/>
    </source>
</evidence>
<gene>
    <name evidence="19" type="ORF">ACFQPB_07780</name>
</gene>
<feature type="domain" description="PAS" evidence="16">
    <location>
        <begin position="497"/>
        <end position="569"/>
    </location>
</feature>
<evidence type="ECO:0000256" key="14">
    <source>
        <dbReference type="SAM" id="Phobius"/>
    </source>
</evidence>
<dbReference type="EMBL" id="JBHTCA010000004">
    <property type="protein sequence ID" value="MFC7408756.1"/>
    <property type="molecule type" value="Genomic_DNA"/>
</dbReference>
<dbReference type="CDD" id="cd00075">
    <property type="entry name" value="HATPase"/>
    <property type="match status" value="1"/>
</dbReference>
<evidence type="ECO:0000313" key="19">
    <source>
        <dbReference type="EMBL" id="MFC7408756.1"/>
    </source>
</evidence>
<organism evidence="19 20">
    <name type="scientific">Hydrogenophaga atypica</name>
    <dbReference type="NCBI Taxonomy" id="249409"/>
    <lineage>
        <taxon>Bacteria</taxon>
        <taxon>Pseudomonadati</taxon>
        <taxon>Pseudomonadota</taxon>
        <taxon>Betaproteobacteria</taxon>
        <taxon>Burkholderiales</taxon>
        <taxon>Comamonadaceae</taxon>
        <taxon>Hydrogenophaga</taxon>
    </lineage>
</organism>
<dbReference type="EC" id="2.7.13.3" evidence="3"/>
<dbReference type="InterPro" id="IPR005467">
    <property type="entry name" value="His_kinase_dom"/>
</dbReference>
<keyword evidence="5" id="KW-0808">Transferase</keyword>
<dbReference type="Gene3D" id="1.10.287.130">
    <property type="match status" value="1"/>
</dbReference>
<evidence type="ECO:0000256" key="8">
    <source>
        <dbReference type="ARBA" id="ARBA00022777"/>
    </source>
</evidence>
<feature type="domain" description="PAS" evidence="16">
    <location>
        <begin position="370"/>
        <end position="431"/>
    </location>
</feature>
<dbReference type="InterPro" id="IPR000700">
    <property type="entry name" value="PAS-assoc_C"/>
</dbReference>
<dbReference type="Gene3D" id="3.30.450.20">
    <property type="entry name" value="PAS domain"/>
    <property type="match status" value="2"/>
</dbReference>
<feature type="coiled-coil region" evidence="13">
    <location>
        <begin position="619"/>
        <end position="671"/>
    </location>
</feature>
<dbReference type="InterPro" id="IPR003594">
    <property type="entry name" value="HATPase_dom"/>
</dbReference>
<dbReference type="Gene3D" id="3.30.565.10">
    <property type="entry name" value="Histidine kinase-like ATPase, C-terminal domain"/>
    <property type="match status" value="1"/>
</dbReference>
<dbReference type="InterPro" id="IPR003660">
    <property type="entry name" value="HAMP_dom"/>
</dbReference>
<dbReference type="SMART" id="SM00091">
    <property type="entry name" value="PAS"/>
    <property type="match status" value="2"/>
</dbReference>
<comment type="caution">
    <text evidence="19">The sequence shown here is derived from an EMBL/GenBank/DDBJ whole genome shotgun (WGS) entry which is preliminary data.</text>
</comment>
<feature type="domain" description="PAC" evidence="17">
    <location>
        <begin position="444"/>
        <end position="496"/>
    </location>
</feature>
<evidence type="ECO:0000256" key="5">
    <source>
        <dbReference type="ARBA" id="ARBA00022679"/>
    </source>
</evidence>
<dbReference type="CDD" id="cd00082">
    <property type="entry name" value="HisKA"/>
    <property type="match status" value="1"/>
</dbReference>
<evidence type="ECO:0000256" key="4">
    <source>
        <dbReference type="ARBA" id="ARBA00022553"/>
    </source>
</evidence>
<dbReference type="PROSITE" id="PS50113">
    <property type="entry name" value="PAC"/>
    <property type="match status" value="1"/>
</dbReference>
<evidence type="ECO:0000256" key="9">
    <source>
        <dbReference type="ARBA" id="ARBA00022840"/>
    </source>
</evidence>
<dbReference type="SUPFAM" id="SSF55874">
    <property type="entry name" value="ATPase domain of HSP90 chaperone/DNA topoisomerase II/histidine kinase"/>
    <property type="match status" value="1"/>
</dbReference>
<evidence type="ECO:0000256" key="10">
    <source>
        <dbReference type="ARBA" id="ARBA00022989"/>
    </source>
</evidence>
<dbReference type="InterPro" id="IPR001610">
    <property type="entry name" value="PAC"/>
</dbReference>
<dbReference type="Pfam" id="PF00989">
    <property type="entry name" value="PAS"/>
    <property type="match status" value="1"/>
</dbReference>
<dbReference type="InterPro" id="IPR035965">
    <property type="entry name" value="PAS-like_dom_sf"/>
</dbReference>